<evidence type="ECO:0000256" key="4">
    <source>
        <dbReference type="ARBA" id="ARBA00038735"/>
    </source>
</evidence>
<dbReference type="CDD" id="cd03747">
    <property type="entry name" value="Ntn_PGA_like"/>
    <property type="match status" value="1"/>
</dbReference>
<dbReference type="InterPro" id="IPR002692">
    <property type="entry name" value="S45"/>
</dbReference>
<evidence type="ECO:0000256" key="6">
    <source>
        <dbReference type="PIRSR" id="PIRSR001227-2"/>
    </source>
</evidence>
<dbReference type="SUPFAM" id="SSF56235">
    <property type="entry name" value="N-terminal nucleophile aminohydrolases (Ntn hydrolases)"/>
    <property type="match status" value="1"/>
</dbReference>
<name>B0TPB7_SHEHH</name>
<dbReference type="GO" id="GO:0017000">
    <property type="term" value="P:antibiotic biosynthetic process"/>
    <property type="evidence" value="ECO:0007669"/>
    <property type="project" value="InterPro"/>
</dbReference>
<dbReference type="InterPro" id="IPR014395">
    <property type="entry name" value="Pen/GL7ACA/AHL_acylase"/>
</dbReference>
<keyword evidence="7" id="KW-1133">Transmembrane helix</keyword>
<evidence type="ECO:0000256" key="7">
    <source>
        <dbReference type="SAM" id="Phobius"/>
    </source>
</evidence>
<keyword evidence="6" id="KW-0106">Calcium</keyword>
<reference evidence="8" key="1">
    <citation type="submission" date="2008-01" db="EMBL/GenBank/DDBJ databases">
        <title>Complete sequence of Shewanella halifaxensis HAW-EB4.</title>
        <authorList>
            <consortium name="US DOE Joint Genome Institute"/>
            <person name="Copeland A."/>
            <person name="Lucas S."/>
            <person name="Lapidus A."/>
            <person name="Glavina del Rio T."/>
            <person name="Dalin E."/>
            <person name="Tice H."/>
            <person name="Bruce D."/>
            <person name="Goodwin L."/>
            <person name="Pitluck S."/>
            <person name="Sims D."/>
            <person name="Brettin T."/>
            <person name="Detter J.C."/>
            <person name="Han C."/>
            <person name="Kuske C.R."/>
            <person name="Schmutz J."/>
            <person name="Larimer F."/>
            <person name="Land M."/>
            <person name="Hauser L."/>
            <person name="Kyrpides N."/>
            <person name="Kim E."/>
            <person name="Zhao J.-S."/>
            <person name="Richardson P."/>
        </authorList>
    </citation>
    <scope>NUCLEOTIDE SEQUENCE [LARGE SCALE GENOMIC DNA]</scope>
    <source>
        <strain evidence="8">HAW-EB4</strain>
    </source>
</reference>
<evidence type="ECO:0000313" key="9">
    <source>
        <dbReference type="Proteomes" id="UP000001317"/>
    </source>
</evidence>
<keyword evidence="7" id="KW-0812">Transmembrane</keyword>
<feature type="active site" description="Nucleophile" evidence="5">
    <location>
        <position position="252"/>
    </location>
</feature>
<keyword evidence="2 8" id="KW-0378">Hydrolase</keyword>
<feature type="transmembrane region" description="Helical" evidence="7">
    <location>
        <begin position="7"/>
        <end position="27"/>
    </location>
</feature>
<dbReference type="InterPro" id="IPR029055">
    <property type="entry name" value="Ntn_hydrolases_N"/>
</dbReference>
<evidence type="ECO:0000256" key="1">
    <source>
        <dbReference type="ARBA" id="ARBA00006586"/>
    </source>
</evidence>
<evidence type="ECO:0000256" key="2">
    <source>
        <dbReference type="ARBA" id="ARBA00022801"/>
    </source>
</evidence>
<dbReference type="PIRSF" id="PIRSF001227">
    <property type="entry name" value="Pen_acylase"/>
    <property type="match status" value="1"/>
</dbReference>
<dbReference type="OrthoDB" id="9760084at2"/>
<dbReference type="InterPro" id="IPR043147">
    <property type="entry name" value="Penicillin_amidase_A-knob"/>
</dbReference>
<dbReference type="InterPro" id="IPR043146">
    <property type="entry name" value="Penicillin_amidase_N_B-knob"/>
</dbReference>
<dbReference type="HOGENOM" id="CLU_011790_4_0_6"/>
<dbReference type="Gene3D" id="1.10.1400.10">
    <property type="match status" value="1"/>
</dbReference>
<keyword evidence="6" id="KW-0479">Metal-binding</keyword>
<sequence>MHKIIKIALIGTSSIVVATVGGLYLALSLSLPALDQSVASDRVKHKVTLERDSLGTAIVHASDRQDAAYGLGYAHGQDRFFQMDLLRRNSAGELAEIFGEKAVNLDKRRRFHQLRKRAELIVAKLDADHLAVLTTYAQGVNDALAAQTFSSFEYIVTGAKPKPWQPADSLLVIYSMYLDLQGNTIKRDLALTQIQVLFGEAMLDFLIQPSQYQAPLDGSRFALEALPVPTLAKDLLAHAKTRDIAEPLDIGSNNWAVTGELTENGNAMLSDDMHLSFAVPIIWYRAQLNYQKGGAERQVTGVSLPGTPAIVVGSNGKVAWGFTNAYIDTADWVAIDEKTPIYFENETITLPDSEVVYAIEMSPYGPVREVGGQRYALSWVAHTDYAVDMQLIDLDSVASVEQGIEIAETMGIPVQNMLLVDSSGSAAWKPAGAYPARTNPSDVAMVTEDYQSVNWLQEQAALPQVIDPKSNRLWTGNSRVVSVDAHKQLGDGGYALGARSTQIRDRLLEAESFSVEDFYKLQLDNEARFLVPWQQLLLKQLSTQPERFAEDIEYLKSWQACACSDSVGYSLVRYFRTQVIDRTFAPLETALAQYDLSLSPIKRYLEPGMWQLINSQAQDWLPQEQHDWSSYLTDMYLQSKERLLTQYSEDNDMADLAWGKVNQLKIQHPFSKQIPALSALLDMPVVAGFGDSFMPAVQGASFGASQRFIVQPGDEKNAIMTIPGGQSGHPLSDFYRSGFDDYVTQQSTPLLPGEIVHRLEIIPSAKRVNE</sequence>
<evidence type="ECO:0000256" key="5">
    <source>
        <dbReference type="PIRSR" id="PIRSR001227-1"/>
    </source>
</evidence>
<dbReference type="Proteomes" id="UP000001317">
    <property type="component" value="Chromosome"/>
</dbReference>
<keyword evidence="9" id="KW-1185">Reference proteome</keyword>
<dbReference type="Pfam" id="PF01804">
    <property type="entry name" value="Penicil_amidase"/>
    <property type="match status" value="1"/>
</dbReference>
<organism evidence="8 9">
    <name type="scientific">Shewanella halifaxensis (strain HAW-EB4)</name>
    <dbReference type="NCBI Taxonomy" id="458817"/>
    <lineage>
        <taxon>Bacteria</taxon>
        <taxon>Pseudomonadati</taxon>
        <taxon>Pseudomonadota</taxon>
        <taxon>Gammaproteobacteria</taxon>
        <taxon>Alteromonadales</taxon>
        <taxon>Shewanellaceae</taxon>
        <taxon>Shewanella</taxon>
    </lineage>
</organism>
<comment type="similarity">
    <text evidence="1">Belongs to the peptidase S45 family.</text>
</comment>
<evidence type="ECO:0000313" key="8">
    <source>
        <dbReference type="EMBL" id="ABZ77564.1"/>
    </source>
</evidence>
<dbReference type="Gene3D" id="2.30.120.10">
    <property type="match status" value="1"/>
</dbReference>
<dbReference type="STRING" id="458817.Shal_3015"/>
<keyword evidence="7" id="KW-0472">Membrane</keyword>
<dbReference type="eggNOG" id="COG2366">
    <property type="taxonomic scope" value="Bacteria"/>
</dbReference>
<dbReference type="PANTHER" id="PTHR34218:SF4">
    <property type="entry name" value="ACYL-HOMOSERINE LACTONE ACYLASE QUIP"/>
    <property type="match status" value="1"/>
</dbReference>
<dbReference type="GO" id="GO:0046872">
    <property type="term" value="F:metal ion binding"/>
    <property type="evidence" value="ECO:0007669"/>
    <property type="project" value="UniProtKB-KW"/>
</dbReference>
<gene>
    <name evidence="8" type="ordered locus">Shal_3015</name>
</gene>
<feature type="binding site" evidence="6">
    <location>
        <position position="331"/>
    </location>
    <ligand>
        <name>Ca(2+)</name>
        <dbReference type="ChEBI" id="CHEBI:29108"/>
    </ligand>
</feature>
<protein>
    <submittedName>
        <fullName evidence="8">Penicillin amidase</fullName>
        <ecNumber evidence="8">3.5.1.11</ecNumber>
    </submittedName>
</protein>
<feature type="binding site" evidence="6">
    <location>
        <position position="328"/>
    </location>
    <ligand>
        <name>Ca(2+)</name>
        <dbReference type="ChEBI" id="CHEBI:29108"/>
    </ligand>
</feature>
<dbReference type="AlphaFoldDB" id="B0TPB7"/>
<evidence type="ECO:0000256" key="3">
    <source>
        <dbReference type="ARBA" id="ARBA00023145"/>
    </source>
</evidence>
<dbReference type="RefSeq" id="WP_012278090.1">
    <property type="nucleotide sequence ID" value="NC_010334.1"/>
</dbReference>
<dbReference type="MEROPS" id="S45.003"/>
<dbReference type="Gene3D" id="1.10.439.10">
    <property type="entry name" value="Penicillin Amidohydrolase, domain 1"/>
    <property type="match status" value="1"/>
</dbReference>
<dbReference type="KEGG" id="shl:Shal_3015"/>
<dbReference type="InterPro" id="IPR023343">
    <property type="entry name" value="Penicillin_amidase_dom1"/>
</dbReference>
<dbReference type="PANTHER" id="PTHR34218">
    <property type="entry name" value="PEPTIDASE S45 PENICILLIN AMIDASE"/>
    <property type="match status" value="1"/>
</dbReference>
<comment type="subunit">
    <text evidence="4">Heterodimer of an alpha subunit and a beta subunit processed from the same precursor.</text>
</comment>
<keyword evidence="3" id="KW-0865">Zymogen</keyword>
<dbReference type="Gene3D" id="3.60.20.10">
    <property type="entry name" value="Glutamine Phosphoribosylpyrophosphate, subunit 1, domain 1"/>
    <property type="match status" value="1"/>
</dbReference>
<proteinExistence type="inferred from homology"/>
<dbReference type="GO" id="GO:0008953">
    <property type="term" value="F:penicillin amidase activity"/>
    <property type="evidence" value="ECO:0007669"/>
    <property type="project" value="UniProtKB-EC"/>
</dbReference>
<comment type="cofactor">
    <cofactor evidence="6">
        <name>Ca(2+)</name>
        <dbReference type="ChEBI" id="CHEBI:29108"/>
    </cofactor>
    <text evidence="6">Binds 1 Ca(2+) ion per dimer.</text>
</comment>
<dbReference type="EC" id="3.5.1.11" evidence="8"/>
<dbReference type="EMBL" id="CP000931">
    <property type="protein sequence ID" value="ABZ77564.1"/>
    <property type="molecule type" value="Genomic_DNA"/>
</dbReference>
<accession>B0TPB7</accession>